<comment type="caution">
    <text evidence="2">The sequence shown here is derived from an EMBL/GenBank/DDBJ whole genome shotgun (WGS) entry which is preliminary data.</text>
</comment>
<reference evidence="2 3" key="1">
    <citation type="submission" date="2020-09" db="EMBL/GenBank/DDBJ databases">
        <title>De no assembly of potato wild relative species, Solanum commersonii.</title>
        <authorList>
            <person name="Cho K."/>
        </authorList>
    </citation>
    <scope>NUCLEOTIDE SEQUENCE [LARGE SCALE GENOMIC DNA]</scope>
    <source>
        <strain evidence="2">LZ3.2</strain>
        <tissue evidence="2">Leaf</tissue>
    </source>
</reference>
<protein>
    <submittedName>
        <fullName evidence="2">Uncharacterized protein</fullName>
    </submittedName>
</protein>
<evidence type="ECO:0000256" key="1">
    <source>
        <dbReference type="SAM" id="MobiDB-lite"/>
    </source>
</evidence>
<name>A0A9J5YRR0_SOLCO</name>
<dbReference type="Proteomes" id="UP000824120">
    <property type="component" value="Chromosome 6"/>
</dbReference>
<feature type="compositionally biased region" description="Basic residues" evidence="1">
    <location>
        <begin position="1"/>
        <end position="13"/>
    </location>
</feature>
<organism evidence="2 3">
    <name type="scientific">Solanum commersonii</name>
    <name type="common">Commerson's wild potato</name>
    <name type="synonym">Commerson's nightshade</name>
    <dbReference type="NCBI Taxonomy" id="4109"/>
    <lineage>
        <taxon>Eukaryota</taxon>
        <taxon>Viridiplantae</taxon>
        <taxon>Streptophyta</taxon>
        <taxon>Embryophyta</taxon>
        <taxon>Tracheophyta</taxon>
        <taxon>Spermatophyta</taxon>
        <taxon>Magnoliopsida</taxon>
        <taxon>eudicotyledons</taxon>
        <taxon>Gunneridae</taxon>
        <taxon>Pentapetalae</taxon>
        <taxon>asterids</taxon>
        <taxon>lamiids</taxon>
        <taxon>Solanales</taxon>
        <taxon>Solanaceae</taxon>
        <taxon>Solanoideae</taxon>
        <taxon>Solaneae</taxon>
        <taxon>Solanum</taxon>
    </lineage>
</organism>
<gene>
    <name evidence="2" type="ORF">H5410_033770</name>
</gene>
<accession>A0A9J5YRR0</accession>
<evidence type="ECO:0000313" key="3">
    <source>
        <dbReference type="Proteomes" id="UP000824120"/>
    </source>
</evidence>
<proteinExistence type="predicted"/>
<feature type="compositionally biased region" description="Polar residues" evidence="1">
    <location>
        <begin position="47"/>
        <end position="57"/>
    </location>
</feature>
<evidence type="ECO:0000313" key="2">
    <source>
        <dbReference type="EMBL" id="KAG5602400.1"/>
    </source>
</evidence>
<dbReference type="AlphaFoldDB" id="A0A9J5YRR0"/>
<dbReference type="EMBL" id="JACXVP010000006">
    <property type="protein sequence ID" value="KAG5602400.1"/>
    <property type="molecule type" value="Genomic_DNA"/>
</dbReference>
<keyword evidence="3" id="KW-1185">Reference proteome</keyword>
<feature type="region of interest" description="Disordered" evidence="1">
    <location>
        <begin position="1"/>
        <end position="100"/>
    </location>
</feature>
<sequence length="185" mass="20827">MSKKHVITPRKSPRLVETTSTDEIHAPAFNILTQTLSPKKNEISAKGCSSQSKNQITQKEKNSQAKKTISPANQKGKKSKGKIVETHSDSDSNFSQSDPLEVKHMKNVPQQDETSNNRVFDMRSIDIDAKYHRQRYATIICHYGKIKNDDDAISESEVTETVASKFGGPRIVDCNLDFLELQVFF</sequence>